<dbReference type="PANTHER" id="PTHR13267:SF3">
    <property type="entry name" value="ZINC FINGER PROTEIN 277"/>
    <property type="match status" value="1"/>
</dbReference>
<dbReference type="PANTHER" id="PTHR13267">
    <property type="entry name" value="ZINC FINGER PROTEIN 277"/>
    <property type="match status" value="1"/>
</dbReference>
<reference evidence="3" key="3">
    <citation type="submission" date="2025-09" db="UniProtKB">
        <authorList>
            <consortium name="Ensembl"/>
        </authorList>
    </citation>
    <scope>IDENTIFICATION</scope>
</reference>
<name>A0A672JKM7_SALFA</name>
<keyword evidence="1" id="KW-0479">Metal-binding</keyword>
<organism evidence="3 4">
    <name type="scientific">Salarias fasciatus</name>
    <name type="common">Jewelled blenny</name>
    <name type="synonym">Blennius fasciatus</name>
    <dbReference type="NCBI Taxonomy" id="181472"/>
    <lineage>
        <taxon>Eukaryota</taxon>
        <taxon>Metazoa</taxon>
        <taxon>Chordata</taxon>
        <taxon>Craniata</taxon>
        <taxon>Vertebrata</taxon>
        <taxon>Euteleostomi</taxon>
        <taxon>Actinopterygii</taxon>
        <taxon>Neopterygii</taxon>
        <taxon>Teleostei</taxon>
        <taxon>Neoteleostei</taxon>
        <taxon>Acanthomorphata</taxon>
        <taxon>Ovalentaria</taxon>
        <taxon>Blenniimorphae</taxon>
        <taxon>Blenniiformes</taxon>
        <taxon>Blennioidei</taxon>
        <taxon>Blenniidae</taxon>
        <taxon>Salariinae</taxon>
        <taxon>Salarias</taxon>
    </lineage>
</organism>
<dbReference type="InParanoid" id="A0A672JKM7"/>
<dbReference type="GO" id="GO:0046872">
    <property type="term" value="F:metal ion binding"/>
    <property type="evidence" value="ECO:0007669"/>
    <property type="project" value="UniProtKB-KW"/>
</dbReference>
<protein>
    <recommendedName>
        <fullName evidence="5">Zinc finger protein 277</fullName>
    </recommendedName>
</protein>
<evidence type="ECO:0000313" key="3">
    <source>
        <dbReference type="Ensembl" id="ENSSFAP00005053782.1"/>
    </source>
</evidence>
<sequence length="222" mass="25504">VTSFPKCILEPLCFPERPACSCSAVGVQSGGAELLVCLFCSESVPTQQKDALLRHLLLEHKLVIADVKLIADLAKYLLYWKGRFMEQSLTDFCSVIKTNSTGPVEKQEEYFLLCDVLPEDRLFREKLQQKRLEEVLEQQSPFTHSRFYFLHQNDFRQSILKPSYRLPSPPPAALHHRFHSNCFYILQLYKYMDIYFLNCTGGKCSCCSATNTDIKTNASIKM</sequence>
<dbReference type="Proteomes" id="UP000472267">
    <property type="component" value="Chromosome 7"/>
</dbReference>
<keyword evidence="2" id="KW-0862">Zinc</keyword>
<evidence type="ECO:0000313" key="4">
    <source>
        <dbReference type="Proteomes" id="UP000472267"/>
    </source>
</evidence>
<evidence type="ECO:0000256" key="1">
    <source>
        <dbReference type="ARBA" id="ARBA00022723"/>
    </source>
</evidence>
<reference evidence="3" key="2">
    <citation type="submission" date="2025-08" db="UniProtKB">
        <authorList>
            <consortium name="Ensembl"/>
        </authorList>
    </citation>
    <scope>IDENTIFICATION</scope>
</reference>
<accession>A0A672JKM7</accession>
<dbReference type="AlphaFoldDB" id="A0A672JKM7"/>
<keyword evidence="4" id="KW-1185">Reference proteome</keyword>
<evidence type="ECO:0008006" key="5">
    <source>
        <dbReference type="Google" id="ProtNLM"/>
    </source>
</evidence>
<dbReference type="Ensembl" id="ENSSFAT00005055460.1">
    <property type="protein sequence ID" value="ENSSFAP00005053782.1"/>
    <property type="gene ID" value="ENSSFAG00005025671.1"/>
</dbReference>
<dbReference type="InterPro" id="IPR040048">
    <property type="entry name" value="ZNF277"/>
</dbReference>
<evidence type="ECO:0000256" key="2">
    <source>
        <dbReference type="ARBA" id="ARBA00022833"/>
    </source>
</evidence>
<reference evidence="3" key="1">
    <citation type="submission" date="2019-06" db="EMBL/GenBank/DDBJ databases">
        <authorList>
            <consortium name="Wellcome Sanger Institute Data Sharing"/>
        </authorList>
    </citation>
    <scope>NUCLEOTIDE SEQUENCE [LARGE SCALE GENOMIC DNA]</scope>
</reference>
<proteinExistence type="predicted"/>